<dbReference type="PANTHER" id="PTHR47170:SF2">
    <property type="entry name" value="MALONYL-COA:ACP TRANSACYLASE (MAT) DOMAIN-CONTAINING PROTEIN"/>
    <property type="match status" value="1"/>
</dbReference>
<evidence type="ECO:0000313" key="3">
    <source>
        <dbReference type="Ensembl" id="ENSCSRP00000017572.1"/>
    </source>
</evidence>
<dbReference type="Proteomes" id="UP000694403">
    <property type="component" value="Unplaced"/>
</dbReference>
<name>A0A8C3SQY0_CHESE</name>
<dbReference type="SUPFAM" id="SSF52151">
    <property type="entry name" value="FabD/lysophospholipase-like"/>
    <property type="match status" value="1"/>
</dbReference>
<evidence type="ECO:0000313" key="4">
    <source>
        <dbReference type="Proteomes" id="UP000694403"/>
    </source>
</evidence>
<reference evidence="3" key="2">
    <citation type="submission" date="2025-09" db="UniProtKB">
        <authorList>
            <consortium name="Ensembl"/>
        </authorList>
    </citation>
    <scope>IDENTIFICATION</scope>
</reference>
<dbReference type="InterPro" id="IPR016035">
    <property type="entry name" value="Acyl_Trfase/lysoPLipase"/>
</dbReference>
<keyword evidence="4" id="KW-1185">Reference proteome</keyword>
<dbReference type="InterPro" id="IPR052760">
    <property type="entry name" value="Mitochondrial_malonyltrans"/>
</dbReference>
<reference evidence="3" key="1">
    <citation type="submission" date="2025-08" db="UniProtKB">
        <authorList>
            <consortium name="Ensembl"/>
        </authorList>
    </citation>
    <scope>IDENTIFICATION</scope>
</reference>
<dbReference type="Gene3D" id="3.40.366.10">
    <property type="entry name" value="Malonyl-Coenzyme A Acyl Carrier Protein, domain 2"/>
    <property type="match status" value="1"/>
</dbReference>
<organism evidence="3 4">
    <name type="scientific">Chelydra serpentina</name>
    <name type="common">Snapping turtle</name>
    <name type="synonym">Testudo serpentina</name>
    <dbReference type="NCBI Taxonomy" id="8475"/>
    <lineage>
        <taxon>Eukaryota</taxon>
        <taxon>Metazoa</taxon>
        <taxon>Chordata</taxon>
        <taxon>Craniata</taxon>
        <taxon>Vertebrata</taxon>
        <taxon>Euteleostomi</taxon>
        <taxon>Archelosauria</taxon>
        <taxon>Testudinata</taxon>
        <taxon>Testudines</taxon>
        <taxon>Cryptodira</taxon>
        <taxon>Durocryptodira</taxon>
        <taxon>Americhelydia</taxon>
        <taxon>Chelydroidea</taxon>
        <taxon>Chelydridae</taxon>
        <taxon>Chelydra</taxon>
    </lineage>
</organism>
<evidence type="ECO:0000256" key="1">
    <source>
        <dbReference type="SAM" id="MobiDB-lite"/>
    </source>
</evidence>
<feature type="domain" description="Malonyl-CoA:ACP transacylase (MAT)" evidence="2">
    <location>
        <begin position="53"/>
        <end position="123"/>
    </location>
</feature>
<feature type="region of interest" description="Disordered" evidence="1">
    <location>
        <begin position="1"/>
        <end position="21"/>
    </location>
</feature>
<proteinExistence type="predicted"/>
<dbReference type="AlphaFoldDB" id="A0A8C3SQY0"/>
<dbReference type="PANTHER" id="PTHR47170">
    <property type="entry name" value="MALONYL-COA ACP TRANSACYLASE, ACP-BINDING"/>
    <property type="match status" value="1"/>
</dbReference>
<dbReference type="Pfam" id="PF00698">
    <property type="entry name" value="Acyl_transf_1"/>
    <property type="match status" value="1"/>
</dbReference>
<dbReference type="Ensembl" id="ENSCSRT00000018388.1">
    <property type="protein sequence ID" value="ENSCSRP00000017572.1"/>
    <property type="gene ID" value="ENSCSRG00000013496.1"/>
</dbReference>
<sequence length="158" mass="17009">ARAALTGAPGCGGSSWPSGGQARNLTTLLQSSVGDEEPAAVRQRPPQEGTVLLFPGQGSQFVGMGWELLHYPNIRDMFRVAEKVLGYDLLSLCLQGPPAKLDRTLHCHPAVFVASLAAVEKLHHQHPSVSGWGCWGGHRAGARKFRLGRETSLHRPCL</sequence>
<accession>A0A8C3SQY0</accession>
<dbReference type="InterPro" id="IPR001227">
    <property type="entry name" value="Ac_transferase_dom_sf"/>
</dbReference>
<dbReference type="GO" id="GO:0032787">
    <property type="term" value="P:monocarboxylic acid metabolic process"/>
    <property type="evidence" value="ECO:0007669"/>
    <property type="project" value="UniProtKB-ARBA"/>
</dbReference>
<evidence type="ECO:0000259" key="2">
    <source>
        <dbReference type="Pfam" id="PF00698"/>
    </source>
</evidence>
<protein>
    <recommendedName>
        <fullName evidence="2">Malonyl-CoA:ACP transacylase (MAT) domain-containing protein</fullName>
    </recommendedName>
</protein>
<dbReference type="InterPro" id="IPR014043">
    <property type="entry name" value="Acyl_transferase_dom"/>
</dbReference>
<dbReference type="GO" id="GO:0016740">
    <property type="term" value="F:transferase activity"/>
    <property type="evidence" value="ECO:0007669"/>
    <property type="project" value="InterPro"/>
</dbReference>